<evidence type="ECO:0000256" key="1">
    <source>
        <dbReference type="SAM" id="Phobius"/>
    </source>
</evidence>
<accession>Q67L93</accession>
<feature type="transmembrane region" description="Helical" evidence="1">
    <location>
        <begin position="6"/>
        <end position="28"/>
    </location>
</feature>
<gene>
    <name evidence="2" type="ordered locus">STH2568</name>
</gene>
<evidence type="ECO:0000313" key="3">
    <source>
        <dbReference type="Proteomes" id="UP000000417"/>
    </source>
</evidence>
<dbReference type="Proteomes" id="UP000000417">
    <property type="component" value="Chromosome"/>
</dbReference>
<feature type="transmembrane region" description="Helical" evidence="1">
    <location>
        <begin position="40"/>
        <end position="57"/>
    </location>
</feature>
<keyword evidence="1" id="KW-1133">Transmembrane helix</keyword>
<keyword evidence="1" id="KW-0812">Transmembrane</keyword>
<protein>
    <submittedName>
        <fullName evidence="2">Uncharacterized protein</fullName>
    </submittedName>
</protein>
<evidence type="ECO:0000313" key="2">
    <source>
        <dbReference type="EMBL" id="BAD41553.1"/>
    </source>
</evidence>
<keyword evidence="1" id="KW-0472">Membrane</keyword>
<dbReference type="HOGENOM" id="CLU_2703513_0_0_9"/>
<sequence>MGVNELILWWVLFLIANAILAAATGMLVKAGPFARVRVPALLSTFLFICGMTLFLVAGKQNLLQETIAAIFGN</sequence>
<name>Q67L93_SYMTH</name>
<dbReference type="EMBL" id="AP006840">
    <property type="protein sequence ID" value="BAD41553.1"/>
    <property type="molecule type" value="Genomic_DNA"/>
</dbReference>
<dbReference type="AlphaFoldDB" id="Q67L93"/>
<organism evidence="2 3">
    <name type="scientific">Symbiobacterium thermophilum (strain DSM 24528 / JCM 14929 / IAM 14863 / T)</name>
    <dbReference type="NCBI Taxonomy" id="292459"/>
    <lineage>
        <taxon>Bacteria</taxon>
        <taxon>Bacillati</taxon>
        <taxon>Bacillota</taxon>
        <taxon>Clostridia</taxon>
        <taxon>Eubacteriales</taxon>
        <taxon>Symbiobacteriaceae</taxon>
        <taxon>Symbiobacterium</taxon>
    </lineage>
</organism>
<reference evidence="2 3" key="1">
    <citation type="journal article" date="2004" name="Nucleic Acids Res.">
        <title>Genome sequence of Symbiobacterium thermophilum, an uncultivable bacterium that depends on microbial commensalism.</title>
        <authorList>
            <person name="Ueda K."/>
            <person name="Yamashita A."/>
            <person name="Ishikawa J."/>
            <person name="Shimada M."/>
            <person name="Watsuji T."/>
            <person name="Morimura K."/>
            <person name="Ikeda H."/>
            <person name="Hattori M."/>
            <person name="Beppu T."/>
        </authorList>
    </citation>
    <scope>NUCLEOTIDE SEQUENCE [LARGE SCALE GENOMIC DNA]</scope>
    <source>
        <strain evidence="3">T / IAM 14863</strain>
    </source>
</reference>
<keyword evidence="3" id="KW-1185">Reference proteome</keyword>
<dbReference type="KEGG" id="sth:STH2568"/>
<dbReference type="STRING" id="292459.STH2568"/>
<dbReference type="RefSeq" id="WP_011196690.1">
    <property type="nucleotide sequence ID" value="NC_006177.1"/>
</dbReference>
<proteinExistence type="predicted"/>